<accession>A0A1I2NLN0</accession>
<dbReference type="PANTHER" id="PTHR47618">
    <property type="entry name" value="BIFUNCTIONAL OLIGORIBONUCLEASE AND PAP PHOSPHATASE NRNA"/>
    <property type="match status" value="1"/>
</dbReference>
<feature type="domain" description="DDH" evidence="1">
    <location>
        <begin position="8"/>
        <end position="148"/>
    </location>
</feature>
<dbReference type="STRING" id="201973.SAMN04488025_11280"/>
<dbReference type="Proteomes" id="UP000198661">
    <property type="component" value="Unassembled WGS sequence"/>
</dbReference>
<feature type="domain" description="DHHA1" evidence="2">
    <location>
        <begin position="224"/>
        <end position="309"/>
    </location>
</feature>
<evidence type="ECO:0000259" key="2">
    <source>
        <dbReference type="Pfam" id="PF02272"/>
    </source>
</evidence>
<gene>
    <name evidence="3" type="ORF">SAMN04488025_11280</name>
</gene>
<dbReference type="InterPro" id="IPR001667">
    <property type="entry name" value="DDH_dom"/>
</dbReference>
<dbReference type="PANTHER" id="PTHR47618:SF1">
    <property type="entry name" value="BIFUNCTIONAL OLIGORIBONUCLEASE AND PAP PHOSPHATASE NRNA"/>
    <property type="match status" value="1"/>
</dbReference>
<evidence type="ECO:0000313" key="3">
    <source>
        <dbReference type="EMBL" id="SFG02171.1"/>
    </source>
</evidence>
<dbReference type="InterPro" id="IPR051319">
    <property type="entry name" value="Oligoribo/pAp-PDE_c-di-AMP_PDE"/>
</dbReference>
<dbReference type="AlphaFoldDB" id="A0A1I2NLN0"/>
<evidence type="ECO:0000259" key="1">
    <source>
        <dbReference type="Pfam" id="PF01368"/>
    </source>
</evidence>
<dbReference type="InterPro" id="IPR003156">
    <property type="entry name" value="DHHA1_dom"/>
</dbReference>
<dbReference type="GO" id="GO:0003676">
    <property type="term" value="F:nucleic acid binding"/>
    <property type="evidence" value="ECO:0007669"/>
    <property type="project" value="InterPro"/>
</dbReference>
<dbReference type="EMBL" id="FOOK01000012">
    <property type="protein sequence ID" value="SFG02171.1"/>
    <property type="molecule type" value="Genomic_DNA"/>
</dbReference>
<dbReference type="SUPFAM" id="SSF64182">
    <property type="entry name" value="DHH phosphoesterases"/>
    <property type="match status" value="1"/>
</dbReference>
<dbReference type="Gene3D" id="3.10.310.30">
    <property type="match status" value="1"/>
</dbReference>
<organism evidence="3 4">
    <name type="scientific">Planifilum fulgidum</name>
    <dbReference type="NCBI Taxonomy" id="201973"/>
    <lineage>
        <taxon>Bacteria</taxon>
        <taxon>Bacillati</taxon>
        <taxon>Bacillota</taxon>
        <taxon>Bacilli</taxon>
        <taxon>Bacillales</taxon>
        <taxon>Thermoactinomycetaceae</taxon>
        <taxon>Planifilum</taxon>
    </lineage>
</organism>
<dbReference type="Pfam" id="PF01368">
    <property type="entry name" value="DHH"/>
    <property type="match status" value="1"/>
</dbReference>
<sequence>MSEGERYLVVSHVDPDGDAIGSTLAVGHLLRLLGKRAVMVNASPVPAKYRGLPGAEEIARPQDLFDEPPFERVIAVDVADEDRMGDCRTLIAPDARLLNIDHHRTNDRFGTHHLINPEAAATAEVLYDWIESMGVKWSKPLAACVYTGLLTDTGGFRYSNTTPAVMKRAARLLECGVDAHRIAEQVLETLTIGQLNLLRRALSTLRLSEDGRIAWMWLTYQDFVDAGAGEGDLDGIVNYARNVDGAEVGILFRQLKGGAVKVSLRSRRRVDVSEVAGCFGGGGHARAAGCTVAGTRDEVERRVLERVVEALGR</sequence>
<dbReference type="Pfam" id="PF02272">
    <property type="entry name" value="DHHA1"/>
    <property type="match status" value="1"/>
</dbReference>
<dbReference type="InterPro" id="IPR038763">
    <property type="entry name" value="DHH_sf"/>
</dbReference>
<keyword evidence="4" id="KW-1185">Reference proteome</keyword>
<dbReference type="Gene3D" id="3.90.1640.10">
    <property type="entry name" value="inorganic pyrophosphatase (n-terminal core)"/>
    <property type="match status" value="1"/>
</dbReference>
<name>A0A1I2NLN0_9BACL</name>
<reference evidence="3 4" key="1">
    <citation type="submission" date="2016-10" db="EMBL/GenBank/DDBJ databases">
        <authorList>
            <person name="de Groot N.N."/>
        </authorList>
    </citation>
    <scope>NUCLEOTIDE SEQUENCE [LARGE SCALE GENOMIC DNA]</scope>
    <source>
        <strain evidence="3 4">DSM 44945</strain>
    </source>
</reference>
<proteinExistence type="predicted"/>
<protein>
    <submittedName>
        <fullName evidence="3">Phosphoesterase RecJ domain-containing protein</fullName>
    </submittedName>
</protein>
<evidence type="ECO:0000313" key="4">
    <source>
        <dbReference type="Proteomes" id="UP000198661"/>
    </source>
</evidence>